<evidence type="ECO:0000313" key="9">
    <source>
        <dbReference type="Proteomes" id="UP000244908"/>
    </source>
</evidence>
<keyword evidence="2" id="KW-0800">Toxin</keyword>
<name>A0A2Y9U018_9GAMM</name>
<organism evidence="8 9">
    <name type="scientific">Limnobaculum parvum</name>
    <dbReference type="NCBI Taxonomy" id="2172103"/>
    <lineage>
        <taxon>Bacteria</taxon>
        <taxon>Pseudomonadati</taxon>
        <taxon>Pseudomonadota</taxon>
        <taxon>Gammaproteobacteria</taxon>
        <taxon>Enterobacterales</taxon>
        <taxon>Budviciaceae</taxon>
        <taxon>Limnobaculum</taxon>
    </lineage>
</organism>
<dbReference type="Pfam" id="PF13018">
    <property type="entry name" value="ESPR"/>
    <property type="match status" value="1"/>
</dbReference>
<evidence type="ECO:0000313" key="8">
    <source>
        <dbReference type="EMBL" id="AWH89378.1"/>
    </source>
</evidence>
<evidence type="ECO:0000259" key="7">
    <source>
        <dbReference type="SMART" id="SM00912"/>
    </source>
</evidence>
<keyword evidence="3" id="KW-1266">Target cell cytoplasm</keyword>
<evidence type="ECO:0000256" key="4">
    <source>
        <dbReference type="ARBA" id="ARBA00023026"/>
    </source>
</evidence>
<dbReference type="InterPro" id="IPR008638">
    <property type="entry name" value="FhaB/CdiA-like_TPS"/>
</dbReference>
<dbReference type="Pfam" id="PF05860">
    <property type="entry name" value="TPS"/>
    <property type="match status" value="1"/>
</dbReference>
<accession>A0A2Y9U018</accession>
<dbReference type="GO" id="GO:0003824">
    <property type="term" value="F:catalytic activity"/>
    <property type="evidence" value="ECO:0007669"/>
    <property type="project" value="UniProtKB-ARBA"/>
</dbReference>
<dbReference type="RefSeq" id="WP_108901425.1">
    <property type="nucleotide sequence ID" value="NZ_CP029185.2"/>
</dbReference>
<dbReference type="GO" id="GO:0090729">
    <property type="term" value="F:toxin activity"/>
    <property type="evidence" value="ECO:0007669"/>
    <property type="project" value="UniProtKB-KW"/>
</dbReference>
<dbReference type="InterPro" id="IPR011050">
    <property type="entry name" value="Pectin_lyase_fold/virulence"/>
</dbReference>
<dbReference type="InterPro" id="IPR024973">
    <property type="entry name" value="ESPR"/>
</dbReference>
<dbReference type="EMBL" id="CP029185">
    <property type="protein sequence ID" value="AWH89378.1"/>
    <property type="molecule type" value="Genomic_DNA"/>
</dbReference>
<evidence type="ECO:0000256" key="6">
    <source>
        <dbReference type="SAM" id="MobiDB-lite"/>
    </source>
</evidence>
<dbReference type="Proteomes" id="UP000244908">
    <property type="component" value="Chromosome"/>
</dbReference>
<gene>
    <name evidence="8" type="ORF">HYN51_12960</name>
</gene>
<keyword evidence="9" id="KW-1185">Reference proteome</keyword>
<dbReference type="InterPro" id="IPR008619">
    <property type="entry name" value="Filamentous_hemagglutn_rpt"/>
</dbReference>
<evidence type="ECO:0000256" key="5">
    <source>
        <dbReference type="ARBA" id="ARBA00024043"/>
    </source>
</evidence>
<dbReference type="KEGG" id="lpv:HYN51_12960"/>
<feature type="domain" description="Filamentous haemagglutinin FhaB/tRNA nuclease CdiA-like TPS" evidence="7">
    <location>
        <begin position="92"/>
        <end position="212"/>
    </location>
</feature>
<dbReference type="SUPFAM" id="SSF51126">
    <property type="entry name" value="Pectin lyase-like"/>
    <property type="match status" value="1"/>
</dbReference>
<dbReference type="InterPro" id="IPR012334">
    <property type="entry name" value="Pectin_lyas_fold"/>
</dbReference>
<dbReference type="OrthoDB" id="2664633at2"/>
<dbReference type="SMART" id="SM00912">
    <property type="entry name" value="Haemagg_act"/>
    <property type="match status" value="1"/>
</dbReference>
<feature type="region of interest" description="Disordered" evidence="6">
    <location>
        <begin position="1273"/>
        <end position="1292"/>
    </location>
</feature>
<protein>
    <submittedName>
        <fullName evidence="8">Filamentous hemagglutinin N-terminal domain-containing protein</fullName>
    </submittedName>
</protein>
<sequence>MNKNLYRVIFNQARGQLMVVPEIAGAHTAGGTPRASSGGGHPLSQLIAGLKPLTLLTSLALGLMTISLPAQADIVADHSAPGNQQPTVISSANGTPQVNIQTPSDAGVSRNTYSQFDVDNRGAILNNSAAPVQTQLGGYVDGNPQVIRGGAKIILNEVNSRDPSQLNGYVEVAGQKAQVVIANPSGITCDGCGFINANRATLTTGTPNLVNGQLEGYNVQQGNVTIQGRGMDSSQQSYTDIIARSVRVNAGVWANELNVVTGKNKVSADTSQIEKQGGNEAGSPQFSVDVAVLGGMYANSIRMVGTENGVGVHNAGHIGTQAGSVVVTTDGRIENSGTMSSAQDLTLSTPESLTNSGTLFGKNTVQINAQGDIVNTAAGQMGTNGQLDVTTQGSLTTQGVMAADGNTTVSSRRGLNNGGTVSAGQTLRVSGASIDNSGTLQGKGRTAISTPGYINQTASGKISSTGFLSLDSGDWMTSYGSIYSADAASISVQNALFNGGTLDTGLGLTLSASHINNAGAIYAGSDVQAQSRSDLLNSGTLGSDRDITLNAAGAFASSNTLYAKGDVRLAAGSTVSNNGTLAADGHLSLTTPGALNNNGTLYSKGNLTLSADQSVTSYGGIGADGELSLSTDGTLFNNQMLYGKGQTTLKTGGDVTNLGVIGSDSRLSLTTPGNLLNTGTLYSGGPMTVTTNGRITNGGTVNSGSDLILTGQNSLYNGNTIYAKGHANLNISGAVTNDGTIGADRNLTLKAGEDTLNNGTLYSQGAGKYLTEGSFTNNRLLRSEDTLSVEVGGSLLNDADIYASAGLDFSAGQRMDNHAQIYSGGALNLHAIGDISNTSVLAAFSDMTLSTTHFSNGSNALLASGVQSNGQRVNTGDITLVSAQPADLQGQVLASGTFNVDANGINLADGLVSAGAMNLQGHGGEINTDRAQLYVNNAFTAQTTGHWSNLGGQLYAGDMQLKAGSLTNDAAGIISAQSTNLTLNGLLSNRGLIDGLLTRLQASQIDNYGTGRIYGTWLGLQADVINNREEGSTAATIAGRETLDMGAGTLNNYTHSLIFSGGNMSIGRLLDDNGNATGMGGTLNNHSATIEALGDLRLSVGVVNNVNDHFSTEVREISREDFHDFTLKGSVNRYTLNELSFYKDGNGIKNILSPENPTWGKDNFYEYIYTRITKETVISETDPAKILAGGNLLMTADTVNNDKSQIVAGNVLNIAANTLNNTEVTGTRTIDEIGKVTHWSRQRRSGKDKQKKPTTDYIPAQVVQSITLKPSETLSNTLPNGSGTSIAGRQEGITPNANINGINIERVNIQLPGEDGMKDVGVVTRPPSLNLTLPNASLYKVNPAVGSRYLIETDPQYTQLKRWLGSDYMTSRLKADPNNMHKRLGDGYYEQTLIREQVINLTGQRFLNGYANDEEQYMALMNSGVEFAQKYPLSLGIALTPEQMANLTSDIVWLVSRDVTLPDGSVQTVLVPQVYAMIRPQDIDGSGALLSGKQVNLQLTNDLVNQGRILAGDKLNVLAQNIQNQGGSISGNNVMLLANNDINNIGGLMQGFDSLRLQAGHDINLITTTTQGEKAGRNGSSHTAINQVAALAVNNDNGTLQLSAGHDINLTAALLSNAGQNSDTTIEAGHNLNLSTVTEEKQRSYVWDKDNYRHEGSSQDVGTQITGGGNITLAAKNDVNARASQVESGGQLAVVAGNDINIMAGQSSAHLDEHTKSSGKGGGGMTKVTNESHSKLDYQYAESSRFDGNSVVMNAGNNLLVHGSEVIATNDLTLKAGNNLTITSAQETSDERRMERETRSGLMGSGGIGFTVGKIDEKSTNTVHGISNVGSTIGSTNGSVSLSAGNNLAVKGSDVVAQQDISLTGKNVTVESVENQTHIQDKYERTQSGVTVALSGAVGGALNAAVTEAKQAQETHDSKIKALQEIKAALSAVQAVQAGMMDLPKDSEGFVGISISGGAQRTESTTDTKIRAAQGSTIAAGNNLSITATGNGEKGVDGDITLKGSAINAGNNMLLDANRDVNLLASANTQKTDSENKSYGGNAGVSFGIGGGKNGLRFFADANFSQGNMHADGLYWTESQLEAGNNLTIISGRDTNLIGALAKGDSVTMDVGRDLTVRSLQDTDDYSYEQYSLNIAGSYGTGFDGSLGFTMDKMDSTWASVNEQSGIYAGQGGYDITVGKHTQLDGAVIASEATPELNNLDTGTLGWSDIKNRADYDVSHVSMSIGSGGGAPFGFPGVPGTPIVVAYGDSASSTTHAAIADGNITIRDQNNQQQDISRISHDTENAANPLDKIFDADEQMRNLEAIGLAGQIVSQVTTIATNIGVKAAQDEAHAKADAQKDSAANDPAIIAQARADLSKAGNDNPTQEELNKATYDVVYQAEFKIANKAQMEKYGTGSDVQRAIQAAGAALTVAMGGGSVGNAAAAASAPYLAQGVKVLTEGPEMKDKAINAIAHAIIGAAVAQGSGNSAASGAIGAASGEIIAQTITQYLYEGKKPEELTEEQRQAVAALSMIASGAIGGVVGDSTESAATSANAGYNAAVNNHLTTGEKQVLDRKEKEYASTCQGGNAGSGACQELKQDIDKLKEKGSSIDKVEENEFGPDFQLAGTEQIDHKPGDVVSCVGSSNGFCVVTEQSTSNGKEWILAEANEVQAIAAKHQNGDAEAFIKELGAAYFNAGCGTPGGLGISAVCQTYSAAGGANPIDGKVPTDGDRLLWAMEAATNTAGTVLTINQSLSLNYKANIAEHLANFDGFTQSRGIKGGHNANSFYDSVKQYGVQIVSETPTGTPGITTIEYRIPAKHPQTGEITHYKGDGSEPFKKTIYDPKIFTDQKMLTLGKQAAAKAYKDAMLSPKGIADATVGGVTFRVYVDKATGVVRNFHPK</sequence>
<dbReference type="Pfam" id="PF13332">
    <property type="entry name" value="Fil_haemagg_2"/>
    <property type="match status" value="3"/>
</dbReference>
<dbReference type="InterPro" id="IPR025157">
    <property type="entry name" value="Hemagglutinin_rpt"/>
</dbReference>
<evidence type="ECO:0000256" key="2">
    <source>
        <dbReference type="ARBA" id="ARBA00022656"/>
    </source>
</evidence>
<dbReference type="Pfam" id="PF04829">
    <property type="entry name" value="PT-VENN"/>
    <property type="match status" value="1"/>
</dbReference>
<dbReference type="NCBIfam" id="TIGR01901">
    <property type="entry name" value="adhes_NPXG"/>
    <property type="match status" value="1"/>
</dbReference>
<evidence type="ECO:0000256" key="3">
    <source>
        <dbReference type="ARBA" id="ARBA00022913"/>
    </source>
</evidence>
<proteinExistence type="inferred from homology"/>
<dbReference type="CDD" id="cd20686">
    <property type="entry name" value="CdiA-CT_Ec-like"/>
    <property type="match status" value="1"/>
</dbReference>
<dbReference type="Gene3D" id="2.160.20.10">
    <property type="entry name" value="Single-stranded right-handed beta-helix, Pectin lyase-like"/>
    <property type="match status" value="1"/>
</dbReference>
<dbReference type="InterPro" id="IPR010069">
    <property type="entry name" value="CdiA_FHA1_rpt"/>
</dbReference>
<reference evidence="8 9" key="1">
    <citation type="journal article" date="2019" name="Int. J. Syst. Evol. Microbiol.">
        <title>Limnobaculum parvum gen. nov., sp. nov., isolated from a freshwater lake.</title>
        <authorList>
            <person name="Baek C."/>
            <person name="Shin S.K."/>
            <person name="Yi H."/>
        </authorList>
    </citation>
    <scope>NUCLEOTIDE SEQUENCE [LARGE SCALE GENOMIC DNA]</scope>
    <source>
        <strain evidence="8 9">HYN0051</strain>
    </source>
</reference>
<dbReference type="InterPro" id="IPR006914">
    <property type="entry name" value="VENN_dom"/>
</dbReference>
<comment type="similarity">
    <text evidence="5">In the N-terminal section; belongs to the CdiA toxin family.</text>
</comment>
<dbReference type="Pfam" id="PF05594">
    <property type="entry name" value="Fil_haemagg"/>
    <property type="match status" value="10"/>
</dbReference>
<evidence type="ECO:0000256" key="1">
    <source>
        <dbReference type="ARBA" id="ARBA00004219"/>
    </source>
</evidence>
<comment type="subcellular location">
    <subcellularLocation>
        <location evidence="1">Target cell</location>
        <location evidence="1">Target cell cytoplasm</location>
    </subcellularLocation>
</comment>
<dbReference type="NCBIfam" id="TIGR01731">
    <property type="entry name" value="fil_hemag_20aa"/>
    <property type="match status" value="14"/>
</dbReference>
<keyword evidence="4" id="KW-0843">Virulence</keyword>